<dbReference type="OrthoDB" id="3473569at2"/>
<dbReference type="GO" id="GO:0004165">
    <property type="term" value="F:delta(3)-delta(2)-enoyl-CoA isomerase activity"/>
    <property type="evidence" value="ECO:0007669"/>
    <property type="project" value="UniProtKB-ARBA"/>
</dbReference>
<dbReference type="InterPro" id="IPR051053">
    <property type="entry name" value="ECH/Chromodomain_protein"/>
</dbReference>
<dbReference type="EMBL" id="FZMO01000126">
    <property type="protein sequence ID" value="SNQ47972.1"/>
    <property type="molecule type" value="Genomic_DNA"/>
</dbReference>
<proteinExistence type="inferred from homology"/>
<protein>
    <submittedName>
        <fullName evidence="5">Enoyl-CoA hydratase</fullName>
        <ecNumber evidence="5">5.3.3.18</ecNumber>
    </submittedName>
</protein>
<dbReference type="InterPro" id="IPR029045">
    <property type="entry name" value="ClpP/crotonase-like_dom_sf"/>
</dbReference>
<evidence type="ECO:0000256" key="1">
    <source>
        <dbReference type="ARBA" id="ARBA00004275"/>
    </source>
</evidence>
<dbReference type="CDD" id="cd06558">
    <property type="entry name" value="crotonase-like"/>
    <property type="match status" value="1"/>
</dbReference>
<dbReference type="Gene3D" id="3.90.226.10">
    <property type="entry name" value="2-enoyl-CoA Hydratase, Chain A, domain 1"/>
    <property type="match status" value="1"/>
</dbReference>
<reference evidence="5 6" key="1">
    <citation type="submission" date="2017-06" db="EMBL/GenBank/DDBJ databases">
        <authorList>
            <person name="Kim H.J."/>
            <person name="Triplett B.A."/>
        </authorList>
    </citation>
    <scope>NUCLEOTIDE SEQUENCE [LARGE SCALE GENOMIC DNA]</scope>
    <source>
        <strain evidence="5">FRACA_ARgP5</strain>
    </source>
</reference>
<dbReference type="RefSeq" id="WP_101831737.1">
    <property type="nucleotide sequence ID" value="NZ_FZMO01000126.1"/>
</dbReference>
<organism evidence="5 6">
    <name type="scientific">Frankia canadensis</name>
    <dbReference type="NCBI Taxonomy" id="1836972"/>
    <lineage>
        <taxon>Bacteria</taxon>
        <taxon>Bacillati</taxon>
        <taxon>Actinomycetota</taxon>
        <taxon>Actinomycetes</taxon>
        <taxon>Frankiales</taxon>
        <taxon>Frankiaceae</taxon>
        <taxon>Frankia</taxon>
    </lineage>
</organism>
<evidence type="ECO:0000313" key="5">
    <source>
        <dbReference type="EMBL" id="SNQ47972.1"/>
    </source>
</evidence>
<dbReference type="InterPro" id="IPR014748">
    <property type="entry name" value="Enoyl-CoA_hydra_C"/>
</dbReference>
<dbReference type="PANTHER" id="PTHR43684:SF1">
    <property type="entry name" value="ENOYL-COA DELTA ISOMERASE 2"/>
    <property type="match status" value="1"/>
</dbReference>
<dbReference type="PANTHER" id="PTHR43684">
    <property type="match status" value="1"/>
</dbReference>
<sequence length="261" mass="27527">MSPQFRTLTLARDGAVARITLDRPDAANCVNQEMGAELAQVARDVASDPSVRAVLLTGSGRFFCAGGDVKEMAGYGERADLEMKKLADDLHQAVTSFARMDAPLVVAVNGTVAGAGIGLAIMGDLVLAADSASFTLAYTNVGLSPDGGTTYALPRLIGLRRTQELIFTNRTLRAPEALEWGLVTQVLPAAELDAEATALAQRLAAGPKNSYRTVRQLLLSTFDHGLETHLELEGRGISACAVGDGREGVAAFVDKRAPKFV</sequence>
<keyword evidence="3" id="KW-0576">Peroxisome</keyword>
<comment type="similarity">
    <text evidence="2">Belongs to the enoyl-CoA hydratase/isomerase family.</text>
</comment>
<dbReference type="Gene3D" id="1.10.12.10">
    <property type="entry name" value="Lyase 2-enoyl-coa Hydratase, Chain A, domain 2"/>
    <property type="match status" value="1"/>
</dbReference>
<evidence type="ECO:0000313" key="6">
    <source>
        <dbReference type="Proteomes" id="UP000234331"/>
    </source>
</evidence>
<dbReference type="AlphaFoldDB" id="A0A2I2KQM9"/>
<comment type="subcellular location">
    <subcellularLocation>
        <location evidence="1">Peroxisome</location>
    </subcellularLocation>
</comment>
<dbReference type="SUPFAM" id="SSF52096">
    <property type="entry name" value="ClpP/crotonase"/>
    <property type="match status" value="1"/>
</dbReference>
<evidence type="ECO:0000256" key="4">
    <source>
        <dbReference type="ARBA" id="ARBA00023235"/>
    </source>
</evidence>
<name>A0A2I2KQM9_9ACTN</name>
<dbReference type="Pfam" id="PF00378">
    <property type="entry name" value="ECH_1"/>
    <property type="match status" value="1"/>
</dbReference>
<dbReference type="InterPro" id="IPR001753">
    <property type="entry name" value="Enoyl-CoA_hydra/iso"/>
</dbReference>
<evidence type="ECO:0000256" key="3">
    <source>
        <dbReference type="ARBA" id="ARBA00023140"/>
    </source>
</evidence>
<dbReference type="EC" id="5.3.3.18" evidence="5"/>
<keyword evidence="4 5" id="KW-0413">Isomerase</keyword>
<accession>A0A2I2KQM9</accession>
<dbReference type="Proteomes" id="UP000234331">
    <property type="component" value="Unassembled WGS sequence"/>
</dbReference>
<gene>
    <name evidence="5" type="ORF">FRACA_2110005</name>
</gene>
<keyword evidence="6" id="KW-1185">Reference proteome</keyword>
<evidence type="ECO:0000256" key="2">
    <source>
        <dbReference type="ARBA" id="ARBA00005254"/>
    </source>
</evidence>